<evidence type="ECO:0000256" key="4">
    <source>
        <dbReference type="ARBA" id="ARBA00032089"/>
    </source>
</evidence>
<feature type="transmembrane region" description="Helical" evidence="6">
    <location>
        <begin position="20"/>
        <end position="35"/>
    </location>
</feature>
<gene>
    <name evidence="8" type="primary">mreC</name>
    <name evidence="8" type="ORF">ACFOOR_13050</name>
</gene>
<dbReference type="Pfam" id="PF04085">
    <property type="entry name" value="MreC"/>
    <property type="match status" value="1"/>
</dbReference>
<evidence type="ECO:0000256" key="2">
    <source>
        <dbReference type="ARBA" id="ARBA00013855"/>
    </source>
</evidence>
<keyword evidence="3" id="KW-0133">Cell shape</keyword>
<dbReference type="PANTHER" id="PTHR34138">
    <property type="entry name" value="CELL SHAPE-DETERMINING PROTEIN MREC"/>
    <property type="match status" value="1"/>
</dbReference>
<protein>
    <recommendedName>
        <fullName evidence="2">Cell shape-determining protein MreC</fullName>
    </recommendedName>
    <alternativeName>
        <fullName evidence="4">Cell shape protein MreC</fullName>
    </alternativeName>
</protein>
<dbReference type="Gene3D" id="2.40.10.340">
    <property type="entry name" value="Rod shape-determining protein MreC, domain 1"/>
    <property type="match status" value="1"/>
</dbReference>
<evidence type="ECO:0000256" key="5">
    <source>
        <dbReference type="SAM" id="MobiDB-lite"/>
    </source>
</evidence>
<dbReference type="RefSeq" id="WP_343163029.1">
    <property type="nucleotide sequence ID" value="NZ_JBHRSV010000028.1"/>
</dbReference>
<organism evidence="8 9">
    <name type="scientific">Hyphobacterium vulgare</name>
    <dbReference type="NCBI Taxonomy" id="1736751"/>
    <lineage>
        <taxon>Bacteria</taxon>
        <taxon>Pseudomonadati</taxon>
        <taxon>Pseudomonadota</taxon>
        <taxon>Alphaproteobacteria</taxon>
        <taxon>Maricaulales</taxon>
        <taxon>Maricaulaceae</taxon>
        <taxon>Hyphobacterium</taxon>
    </lineage>
</organism>
<sequence length="320" mass="35149">MALRRPGRREQDDGVRFSRTLTLTLFIIAALLIAFDRPDARPGFLVSFRAAVSDMAAPLLDLTARPLRGMGNIGPYWQRQRELAVENAELREQLTETRYWRDLALRLRDERDIYREALNLTPASEQERIGAWVLADPTGPFVRSRLVGAGAGRGVSEGDPVLNVYGLVGHVVEVGERSSRVLLLTDLNSRVPVMADRSNARAVLTGDNTNFPRLEYLGRDADLQEGDRIVTSGDDGILPRGLPVGTAALDRNGRWRVRLFSDNAPVDFVWVLPYDRLPTPEEEPAVTGVMALPENAAAPNSASEAGEEPAGTIAITEDGE</sequence>
<feature type="compositionally biased region" description="Low complexity" evidence="5">
    <location>
        <begin position="296"/>
        <end position="311"/>
    </location>
</feature>
<dbReference type="InterPro" id="IPR055342">
    <property type="entry name" value="MreC_beta-barrel_core"/>
</dbReference>
<keyword evidence="6" id="KW-0472">Membrane</keyword>
<evidence type="ECO:0000256" key="1">
    <source>
        <dbReference type="ARBA" id="ARBA00009369"/>
    </source>
</evidence>
<evidence type="ECO:0000313" key="8">
    <source>
        <dbReference type="EMBL" id="MFC2927037.1"/>
    </source>
</evidence>
<name>A0ABV7A050_9PROT</name>
<keyword evidence="6" id="KW-1133">Transmembrane helix</keyword>
<keyword evidence="6" id="KW-0812">Transmembrane</keyword>
<comment type="similarity">
    <text evidence="1">Belongs to the MreC family.</text>
</comment>
<feature type="domain" description="Rod shape-determining protein MreC beta-barrel core" evidence="7">
    <location>
        <begin position="133"/>
        <end position="247"/>
    </location>
</feature>
<evidence type="ECO:0000256" key="3">
    <source>
        <dbReference type="ARBA" id="ARBA00022960"/>
    </source>
</evidence>
<dbReference type="InterPro" id="IPR042175">
    <property type="entry name" value="Cell/Rod_MreC_2"/>
</dbReference>
<proteinExistence type="inferred from homology"/>
<evidence type="ECO:0000256" key="6">
    <source>
        <dbReference type="SAM" id="Phobius"/>
    </source>
</evidence>
<reference evidence="9" key="1">
    <citation type="journal article" date="2019" name="Int. J. Syst. Evol. Microbiol.">
        <title>The Global Catalogue of Microorganisms (GCM) 10K type strain sequencing project: providing services to taxonomists for standard genome sequencing and annotation.</title>
        <authorList>
            <consortium name="The Broad Institute Genomics Platform"/>
            <consortium name="The Broad Institute Genome Sequencing Center for Infectious Disease"/>
            <person name="Wu L."/>
            <person name="Ma J."/>
        </authorList>
    </citation>
    <scope>NUCLEOTIDE SEQUENCE [LARGE SCALE GENOMIC DNA]</scope>
    <source>
        <strain evidence="9">KCTC 52487</strain>
    </source>
</reference>
<dbReference type="Proteomes" id="UP001595379">
    <property type="component" value="Unassembled WGS sequence"/>
</dbReference>
<accession>A0ABV7A050</accession>
<comment type="caution">
    <text evidence="8">The sequence shown here is derived from an EMBL/GenBank/DDBJ whole genome shotgun (WGS) entry which is preliminary data.</text>
</comment>
<dbReference type="Gene3D" id="2.40.10.350">
    <property type="entry name" value="Rod shape-determining protein MreC, domain 2"/>
    <property type="match status" value="1"/>
</dbReference>
<evidence type="ECO:0000313" key="9">
    <source>
        <dbReference type="Proteomes" id="UP001595379"/>
    </source>
</evidence>
<dbReference type="PANTHER" id="PTHR34138:SF1">
    <property type="entry name" value="CELL SHAPE-DETERMINING PROTEIN MREC"/>
    <property type="match status" value="1"/>
</dbReference>
<keyword evidence="9" id="KW-1185">Reference proteome</keyword>
<dbReference type="InterPro" id="IPR007221">
    <property type="entry name" value="MreC"/>
</dbReference>
<dbReference type="EMBL" id="JBHRSV010000028">
    <property type="protein sequence ID" value="MFC2927037.1"/>
    <property type="molecule type" value="Genomic_DNA"/>
</dbReference>
<feature type="region of interest" description="Disordered" evidence="5">
    <location>
        <begin position="296"/>
        <end position="320"/>
    </location>
</feature>
<evidence type="ECO:0000259" key="7">
    <source>
        <dbReference type="Pfam" id="PF04085"/>
    </source>
</evidence>
<dbReference type="InterPro" id="IPR042177">
    <property type="entry name" value="Cell/Rod_1"/>
</dbReference>